<sequence length="52" mass="5812">MADLTPVFNELLAKHSAPSTRKKFSLEDIDGFLKEAYRIVSQPLPVLAISRP</sequence>
<dbReference type="EMBL" id="DS985225">
    <property type="protein sequence ID" value="EEY22245.1"/>
    <property type="molecule type" value="Genomic_DNA"/>
</dbReference>
<dbReference type="STRING" id="526221.C9STT4"/>
<keyword evidence="2" id="KW-1185">Reference proteome</keyword>
<proteinExistence type="predicted"/>
<organism evidence="2">
    <name type="scientific">Verticillium alfalfae (strain VaMs.102 / ATCC MYA-4576 / FGSC 10136)</name>
    <name type="common">Verticillium wilt of alfalfa</name>
    <name type="synonym">Verticillium albo-atrum</name>
    <dbReference type="NCBI Taxonomy" id="526221"/>
    <lineage>
        <taxon>Eukaryota</taxon>
        <taxon>Fungi</taxon>
        <taxon>Dikarya</taxon>
        <taxon>Ascomycota</taxon>
        <taxon>Pezizomycotina</taxon>
        <taxon>Sordariomycetes</taxon>
        <taxon>Hypocreomycetidae</taxon>
        <taxon>Glomerellales</taxon>
        <taxon>Plectosphaerellaceae</taxon>
        <taxon>Verticillium</taxon>
    </lineage>
</organism>
<evidence type="ECO:0000313" key="1">
    <source>
        <dbReference type="EMBL" id="EEY22245.1"/>
    </source>
</evidence>
<dbReference type="AlphaFoldDB" id="C9STT4"/>
<gene>
    <name evidence="1" type="ORF">VDBG_08355</name>
</gene>
<protein>
    <submittedName>
        <fullName evidence="1">Uncharacterized protein</fullName>
    </submittedName>
</protein>
<dbReference type="HOGENOM" id="CLU_3089055_0_0_1"/>
<dbReference type="OrthoDB" id="342981at2759"/>
<reference evidence="2" key="1">
    <citation type="journal article" date="2011" name="PLoS Pathog.">
        <title>Comparative genomics yields insights into niche adaptation of plant vascular wilt pathogens.</title>
        <authorList>
            <person name="Klosterman S.J."/>
            <person name="Subbarao K.V."/>
            <person name="Kang S."/>
            <person name="Veronese P."/>
            <person name="Gold S.E."/>
            <person name="Thomma B.P.H.J."/>
            <person name="Chen Z."/>
            <person name="Henrissat B."/>
            <person name="Lee Y.-H."/>
            <person name="Park J."/>
            <person name="Garcia-Pedrajas M.D."/>
            <person name="Barbara D.J."/>
            <person name="Anchieta A."/>
            <person name="de Jonge R."/>
            <person name="Santhanam P."/>
            <person name="Maruthachalam K."/>
            <person name="Atallah Z."/>
            <person name="Amyotte S.G."/>
            <person name="Paz Z."/>
            <person name="Inderbitzin P."/>
            <person name="Hayes R.J."/>
            <person name="Heiman D.I."/>
            <person name="Young S."/>
            <person name="Zeng Q."/>
            <person name="Engels R."/>
            <person name="Galagan J."/>
            <person name="Cuomo C.A."/>
            <person name="Dobinson K.F."/>
            <person name="Ma L.-J."/>
        </authorList>
    </citation>
    <scope>NUCLEOTIDE SEQUENCE [LARGE SCALE GENOMIC DNA]</scope>
    <source>
        <strain evidence="2">VaMs.102 / ATCC MYA-4576 / FGSC 10136</strain>
    </source>
</reference>
<dbReference type="KEGG" id="val:VDBG_08355"/>
<dbReference type="RefSeq" id="XP_003001310.1">
    <property type="nucleotide sequence ID" value="XM_003001264.1"/>
</dbReference>
<dbReference type="Proteomes" id="UP000008698">
    <property type="component" value="Unassembled WGS sequence"/>
</dbReference>
<evidence type="ECO:0000313" key="2">
    <source>
        <dbReference type="Proteomes" id="UP000008698"/>
    </source>
</evidence>
<dbReference type="GeneID" id="9529358"/>
<dbReference type="eggNOG" id="KOG3894">
    <property type="taxonomic scope" value="Eukaryota"/>
</dbReference>
<accession>C9STT4</accession>
<name>C9STT4_VERA1</name>